<sequence>MQADPAKTRPASSERVTMIGDAAIEVLATKGSRGLTHRAVDLHLSWPEGTTSRYYRTRDALLTAVVQRLIEVEVSDIDAWRGATETDGPITRRRIARVLANALRHWVRGRTRQLARYELSLEGLRRPAVHDALIAGRKQLNGIVARALEADGFPAPEAQATLLVSAIDGLCHDYLLHPEIAVDARDVEDMLMRWLDAEHGAPGQGAVPSPGAK</sequence>
<keyword evidence="2" id="KW-0614">Plasmid</keyword>
<dbReference type="AlphaFoldDB" id="A0A1P8UMD0"/>
<dbReference type="OrthoDB" id="7506349at2"/>
<accession>A0A1P8UMD0</accession>
<dbReference type="SUPFAM" id="SSF48498">
    <property type="entry name" value="Tetracyclin repressor-like, C-terminal domain"/>
    <property type="match status" value="1"/>
</dbReference>
<dbReference type="Proteomes" id="UP000187059">
    <property type="component" value="Plasmid pPABY2"/>
</dbReference>
<dbReference type="Gene3D" id="1.10.357.10">
    <property type="entry name" value="Tetracycline Repressor, domain 2"/>
    <property type="match status" value="1"/>
</dbReference>
<evidence type="ECO:0000259" key="1">
    <source>
        <dbReference type="Pfam" id="PF17940"/>
    </source>
</evidence>
<protein>
    <recommendedName>
        <fullName evidence="1">Tetracyclin repressor-like C-terminal group 31 domain-containing protein</fullName>
    </recommendedName>
</protein>
<keyword evidence="3" id="KW-1185">Reference proteome</keyword>
<dbReference type="KEGG" id="paby:Ga0080574_TMP225"/>
<evidence type="ECO:0000313" key="2">
    <source>
        <dbReference type="EMBL" id="APZ50559.1"/>
    </source>
</evidence>
<reference evidence="2 3" key="1">
    <citation type="submission" date="2016-04" db="EMBL/GenBank/DDBJ databases">
        <title>Deep-sea bacteria in the southern Pacific.</title>
        <authorList>
            <person name="Tang K."/>
        </authorList>
    </citation>
    <scope>NUCLEOTIDE SEQUENCE [LARGE SCALE GENOMIC DNA]</scope>
    <source>
        <strain evidence="2 3">JLT2014</strain>
        <plasmid evidence="3">ppaby2</plasmid>
    </source>
</reference>
<name>A0A1P8UMD0_9RHOB</name>
<proteinExistence type="predicted"/>
<gene>
    <name evidence="2" type="ORF">Ga0080574_TMP225</name>
</gene>
<feature type="domain" description="Tetracyclin repressor-like C-terminal group 31" evidence="1">
    <location>
        <begin position="91"/>
        <end position="196"/>
    </location>
</feature>
<dbReference type="EMBL" id="CP015090">
    <property type="protein sequence ID" value="APZ50559.1"/>
    <property type="molecule type" value="Genomic_DNA"/>
</dbReference>
<dbReference type="Pfam" id="PF17940">
    <property type="entry name" value="TetR_C_31"/>
    <property type="match status" value="1"/>
</dbReference>
<organism evidence="2 3">
    <name type="scientific">Salipiger abyssi</name>
    <dbReference type="NCBI Taxonomy" id="1250539"/>
    <lineage>
        <taxon>Bacteria</taxon>
        <taxon>Pseudomonadati</taxon>
        <taxon>Pseudomonadota</taxon>
        <taxon>Alphaproteobacteria</taxon>
        <taxon>Rhodobacterales</taxon>
        <taxon>Roseobacteraceae</taxon>
        <taxon>Salipiger</taxon>
    </lineage>
</organism>
<evidence type="ECO:0000313" key="3">
    <source>
        <dbReference type="Proteomes" id="UP000187059"/>
    </source>
</evidence>
<dbReference type="RefSeq" id="WP_076694334.1">
    <property type="nucleotide sequence ID" value="NZ_CP015090.1"/>
</dbReference>
<geneLocation type="plasmid" evidence="3">
    <name>ppaby2</name>
</geneLocation>
<dbReference type="InterPro" id="IPR036271">
    <property type="entry name" value="Tet_transcr_reg_TetR-rel_C_sf"/>
</dbReference>
<dbReference type="InterPro" id="IPR009057">
    <property type="entry name" value="Homeodomain-like_sf"/>
</dbReference>
<dbReference type="InterPro" id="IPR041583">
    <property type="entry name" value="TetR_C_31"/>
</dbReference>
<dbReference type="SUPFAM" id="SSF46689">
    <property type="entry name" value="Homeodomain-like"/>
    <property type="match status" value="1"/>
</dbReference>